<dbReference type="Proteomes" id="UP000054279">
    <property type="component" value="Unassembled WGS sequence"/>
</dbReference>
<protein>
    <submittedName>
        <fullName evidence="1">Uncharacterized protein</fullName>
    </submittedName>
</protein>
<dbReference type="AlphaFoldDB" id="A0A0C9TXW8"/>
<reference evidence="1 2" key="1">
    <citation type="submission" date="2014-06" db="EMBL/GenBank/DDBJ databases">
        <title>Evolutionary Origins and Diversification of the Mycorrhizal Mutualists.</title>
        <authorList>
            <consortium name="DOE Joint Genome Institute"/>
            <consortium name="Mycorrhizal Genomics Consortium"/>
            <person name="Kohler A."/>
            <person name="Kuo A."/>
            <person name="Nagy L.G."/>
            <person name="Floudas D."/>
            <person name="Copeland A."/>
            <person name="Barry K.W."/>
            <person name="Cichocki N."/>
            <person name="Veneault-Fourrey C."/>
            <person name="LaButti K."/>
            <person name="Lindquist E.A."/>
            <person name="Lipzen A."/>
            <person name="Lundell T."/>
            <person name="Morin E."/>
            <person name="Murat C."/>
            <person name="Riley R."/>
            <person name="Ohm R."/>
            <person name="Sun H."/>
            <person name="Tunlid A."/>
            <person name="Henrissat B."/>
            <person name="Grigoriev I.V."/>
            <person name="Hibbett D.S."/>
            <person name="Martin F."/>
        </authorList>
    </citation>
    <scope>NUCLEOTIDE SEQUENCE [LARGE SCALE GENOMIC DNA]</scope>
    <source>
        <strain evidence="1 2">SS14</strain>
    </source>
</reference>
<accession>A0A0C9TXW8</accession>
<proteinExistence type="predicted"/>
<organism evidence="1 2">
    <name type="scientific">Sphaerobolus stellatus (strain SS14)</name>
    <dbReference type="NCBI Taxonomy" id="990650"/>
    <lineage>
        <taxon>Eukaryota</taxon>
        <taxon>Fungi</taxon>
        <taxon>Dikarya</taxon>
        <taxon>Basidiomycota</taxon>
        <taxon>Agaricomycotina</taxon>
        <taxon>Agaricomycetes</taxon>
        <taxon>Phallomycetidae</taxon>
        <taxon>Geastrales</taxon>
        <taxon>Sphaerobolaceae</taxon>
        <taxon>Sphaerobolus</taxon>
    </lineage>
</organism>
<keyword evidence="2" id="KW-1185">Reference proteome</keyword>
<evidence type="ECO:0000313" key="2">
    <source>
        <dbReference type="Proteomes" id="UP000054279"/>
    </source>
</evidence>
<dbReference type="HOGENOM" id="CLU_1031214_0_0_1"/>
<gene>
    <name evidence="1" type="ORF">M422DRAFT_262483</name>
</gene>
<dbReference type="EMBL" id="KN837190">
    <property type="protein sequence ID" value="KIJ35318.1"/>
    <property type="molecule type" value="Genomic_DNA"/>
</dbReference>
<sequence length="270" mass="31032">MLATYKDLPFELWRPIFQHFYSHKSSISHPPSDFIISPLNACLNIYRCLASVCKAWRTNTRDVFFEDMEALTIEALEGLIKTFLYTRDLAKAVSQISLSFRDFRSSTSQPRQPPEVISFLVSSYKNVLTELTLQVLLGAVEEENMGFQSVLQAAQLLYFPKLERFRLPGSSCNTSFFQCFSADELKYFEVGWLIIDPGSGTREEKWKRGLSRSCLRKLRQLIINLENPDTLRKQVLNVVCEEMGIELHHGRQSVNDREDILEVAGEAAEF</sequence>
<evidence type="ECO:0000313" key="1">
    <source>
        <dbReference type="EMBL" id="KIJ35318.1"/>
    </source>
</evidence>
<name>A0A0C9TXW8_SPHS4</name>
<dbReference type="OrthoDB" id="3234033at2759"/>